<dbReference type="EMBL" id="CP019791">
    <property type="protein sequence ID" value="AQT66940.1"/>
    <property type="molecule type" value="Genomic_DNA"/>
</dbReference>
<protein>
    <submittedName>
        <fullName evidence="2">Uncharacterized protein</fullName>
    </submittedName>
</protein>
<gene>
    <name evidence="2" type="ORF">STSP2_00078</name>
</gene>
<proteinExistence type="predicted"/>
<evidence type="ECO:0000313" key="3">
    <source>
        <dbReference type="Proteomes" id="UP000189674"/>
    </source>
</evidence>
<dbReference type="AlphaFoldDB" id="A0A1U9NH62"/>
<dbReference type="KEGG" id="alus:STSP2_00078"/>
<dbReference type="STRING" id="1936003.STSP2_00078"/>
<dbReference type="Proteomes" id="UP000189674">
    <property type="component" value="Chromosome"/>
</dbReference>
<reference evidence="3" key="1">
    <citation type="submission" date="2017-02" db="EMBL/GenBank/DDBJ databases">
        <title>Comparative genomics and description of representatives of a novel lineage of planctomycetes thriving in anoxic sediments.</title>
        <authorList>
            <person name="Spring S."/>
            <person name="Bunk B."/>
            <person name="Sproer C."/>
        </authorList>
    </citation>
    <scope>NUCLEOTIDE SEQUENCE [LARGE SCALE GENOMIC DNA]</scope>
    <source>
        <strain evidence="3">ST-NAGAB-D1</strain>
    </source>
</reference>
<dbReference type="RefSeq" id="WP_146658799.1">
    <property type="nucleotide sequence ID" value="NZ_CP019791.1"/>
</dbReference>
<accession>A0A1U9NH62</accession>
<organism evidence="2 3">
    <name type="scientific">Anaerohalosphaera lusitana</name>
    <dbReference type="NCBI Taxonomy" id="1936003"/>
    <lineage>
        <taxon>Bacteria</taxon>
        <taxon>Pseudomonadati</taxon>
        <taxon>Planctomycetota</taxon>
        <taxon>Phycisphaerae</taxon>
        <taxon>Sedimentisphaerales</taxon>
        <taxon>Anaerohalosphaeraceae</taxon>
        <taxon>Anaerohalosphaera</taxon>
    </lineage>
</organism>
<feature type="compositionally biased region" description="Polar residues" evidence="1">
    <location>
        <begin position="1"/>
        <end position="17"/>
    </location>
</feature>
<sequence>MNINPANRISTHMQDLLNNDRPGQKSRNSKALESTIGKDYSGTIERARNLGTVDRTAVAQARSLLQSGELETRQNIEATARRILTVGL</sequence>
<name>A0A1U9NH62_9BACT</name>
<evidence type="ECO:0000256" key="1">
    <source>
        <dbReference type="SAM" id="MobiDB-lite"/>
    </source>
</evidence>
<keyword evidence="3" id="KW-1185">Reference proteome</keyword>
<feature type="region of interest" description="Disordered" evidence="1">
    <location>
        <begin position="1"/>
        <end position="34"/>
    </location>
</feature>
<evidence type="ECO:0000313" key="2">
    <source>
        <dbReference type="EMBL" id="AQT66940.1"/>
    </source>
</evidence>